<accession>A0AAW1PZY4</accession>
<dbReference type="Gene3D" id="3.30.160.60">
    <property type="entry name" value="Classic Zinc Finger"/>
    <property type="match status" value="5"/>
</dbReference>
<feature type="compositionally biased region" description="Polar residues" evidence="6">
    <location>
        <begin position="545"/>
        <end position="556"/>
    </location>
</feature>
<protein>
    <recommendedName>
        <fullName evidence="7">Matrin-type domain-containing protein</fullName>
    </recommendedName>
</protein>
<gene>
    <name evidence="8" type="ORF">WJX72_004126</name>
</gene>
<evidence type="ECO:0000256" key="2">
    <source>
        <dbReference type="ARBA" id="ARBA00022723"/>
    </source>
</evidence>
<name>A0AAW1PZY4_9CHLO</name>
<evidence type="ECO:0000313" key="9">
    <source>
        <dbReference type="Proteomes" id="UP001489004"/>
    </source>
</evidence>
<dbReference type="GO" id="GO:0003676">
    <property type="term" value="F:nucleic acid binding"/>
    <property type="evidence" value="ECO:0007669"/>
    <property type="project" value="InterPro"/>
</dbReference>
<feature type="region of interest" description="Disordered" evidence="6">
    <location>
        <begin position="1"/>
        <end position="61"/>
    </location>
</feature>
<feature type="region of interest" description="Disordered" evidence="6">
    <location>
        <begin position="589"/>
        <end position="617"/>
    </location>
</feature>
<dbReference type="Proteomes" id="UP001489004">
    <property type="component" value="Unassembled WGS sequence"/>
</dbReference>
<comment type="subcellular location">
    <subcellularLocation>
        <location evidence="1">Nucleus</location>
    </subcellularLocation>
</comment>
<feature type="compositionally biased region" description="Low complexity" evidence="6">
    <location>
        <begin position="256"/>
        <end position="269"/>
    </location>
</feature>
<proteinExistence type="predicted"/>
<dbReference type="InterPro" id="IPR003604">
    <property type="entry name" value="Matrin/U1-like-C_Znf_C2H2"/>
</dbReference>
<dbReference type="EMBL" id="JALJOR010000007">
    <property type="protein sequence ID" value="KAK9814337.1"/>
    <property type="molecule type" value="Genomic_DNA"/>
</dbReference>
<evidence type="ECO:0000259" key="7">
    <source>
        <dbReference type="PROSITE" id="PS50171"/>
    </source>
</evidence>
<dbReference type="SMART" id="SM00451">
    <property type="entry name" value="ZnF_U1"/>
    <property type="match status" value="5"/>
</dbReference>
<dbReference type="AlphaFoldDB" id="A0AAW1PZY4"/>
<dbReference type="SUPFAM" id="SSF57667">
    <property type="entry name" value="beta-beta-alpha zinc fingers"/>
    <property type="match status" value="5"/>
</dbReference>
<evidence type="ECO:0000256" key="4">
    <source>
        <dbReference type="ARBA" id="ARBA00022833"/>
    </source>
</evidence>
<dbReference type="GO" id="GO:0005634">
    <property type="term" value="C:nucleus"/>
    <property type="evidence" value="ECO:0007669"/>
    <property type="project" value="UniProtKB-SubCell"/>
</dbReference>
<feature type="compositionally biased region" description="Low complexity" evidence="6">
    <location>
        <begin position="1"/>
        <end position="23"/>
    </location>
</feature>
<feature type="region of interest" description="Disordered" evidence="6">
    <location>
        <begin position="327"/>
        <end position="409"/>
    </location>
</feature>
<evidence type="ECO:0000256" key="5">
    <source>
        <dbReference type="ARBA" id="ARBA00023242"/>
    </source>
</evidence>
<keyword evidence="9" id="KW-1185">Reference proteome</keyword>
<feature type="compositionally biased region" description="Polar residues" evidence="6">
    <location>
        <begin position="281"/>
        <end position="299"/>
    </location>
</feature>
<feature type="compositionally biased region" description="Basic residues" evidence="6">
    <location>
        <begin position="244"/>
        <end position="253"/>
    </location>
</feature>
<dbReference type="PANTHER" id="PTHR47487">
    <property type="entry name" value="OS06G0651300 PROTEIN-RELATED"/>
    <property type="match status" value="1"/>
</dbReference>
<feature type="compositionally biased region" description="Low complexity" evidence="6">
    <location>
        <begin position="528"/>
        <end position="544"/>
    </location>
</feature>
<keyword evidence="2" id="KW-0479">Metal-binding</keyword>
<dbReference type="Pfam" id="PF12874">
    <property type="entry name" value="zf-met"/>
    <property type="match status" value="5"/>
</dbReference>
<feature type="compositionally biased region" description="Polar residues" evidence="6">
    <location>
        <begin position="596"/>
        <end position="605"/>
    </location>
</feature>
<feature type="compositionally biased region" description="Low complexity" evidence="6">
    <location>
        <begin position="348"/>
        <end position="374"/>
    </location>
</feature>
<dbReference type="PROSITE" id="PS50171">
    <property type="entry name" value="ZF_MATRIN"/>
    <property type="match status" value="1"/>
</dbReference>
<feature type="region of interest" description="Disordered" evidence="6">
    <location>
        <begin position="244"/>
        <end position="315"/>
    </location>
</feature>
<organism evidence="8 9">
    <name type="scientific">[Myrmecia] bisecta</name>
    <dbReference type="NCBI Taxonomy" id="41462"/>
    <lineage>
        <taxon>Eukaryota</taxon>
        <taxon>Viridiplantae</taxon>
        <taxon>Chlorophyta</taxon>
        <taxon>core chlorophytes</taxon>
        <taxon>Trebouxiophyceae</taxon>
        <taxon>Trebouxiales</taxon>
        <taxon>Trebouxiaceae</taxon>
        <taxon>Myrmecia</taxon>
    </lineage>
</organism>
<feature type="region of interest" description="Disordered" evidence="6">
    <location>
        <begin position="526"/>
        <end position="556"/>
    </location>
</feature>
<dbReference type="PANTHER" id="PTHR47487:SF8">
    <property type="entry name" value="OS08G0270900 PROTEIN"/>
    <property type="match status" value="1"/>
</dbReference>
<comment type="caution">
    <text evidence="8">The sequence shown here is derived from an EMBL/GenBank/DDBJ whole genome shotgun (WGS) entry which is preliminary data.</text>
</comment>
<reference evidence="8 9" key="1">
    <citation type="journal article" date="2024" name="Nat. Commun.">
        <title>Phylogenomics reveals the evolutionary origins of lichenization in chlorophyte algae.</title>
        <authorList>
            <person name="Puginier C."/>
            <person name="Libourel C."/>
            <person name="Otte J."/>
            <person name="Skaloud P."/>
            <person name="Haon M."/>
            <person name="Grisel S."/>
            <person name="Petersen M."/>
            <person name="Berrin J.G."/>
            <person name="Delaux P.M."/>
            <person name="Dal Grande F."/>
            <person name="Keller J."/>
        </authorList>
    </citation>
    <scope>NUCLEOTIDE SEQUENCE [LARGE SCALE GENOMIC DNA]</scope>
    <source>
        <strain evidence="8 9">SAG 2043</strain>
    </source>
</reference>
<evidence type="ECO:0000256" key="6">
    <source>
        <dbReference type="SAM" id="MobiDB-lite"/>
    </source>
</evidence>
<dbReference type="InterPro" id="IPR036236">
    <property type="entry name" value="Znf_C2H2_sf"/>
</dbReference>
<dbReference type="GO" id="GO:0008270">
    <property type="term" value="F:zinc ion binding"/>
    <property type="evidence" value="ECO:0007669"/>
    <property type="project" value="UniProtKB-KW"/>
</dbReference>
<evidence type="ECO:0000313" key="8">
    <source>
        <dbReference type="EMBL" id="KAK9814337.1"/>
    </source>
</evidence>
<dbReference type="InterPro" id="IPR000690">
    <property type="entry name" value="Matrin/U1-C_Znf_C2H2"/>
</dbReference>
<dbReference type="SMART" id="SM00355">
    <property type="entry name" value="ZnF_C2H2"/>
    <property type="match status" value="5"/>
</dbReference>
<evidence type="ECO:0000256" key="3">
    <source>
        <dbReference type="ARBA" id="ARBA00022771"/>
    </source>
</evidence>
<sequence>MAMPAAAESPEPASAEQPSPEQQHNQRANGVHAGFERNIGASADLAKQSGPASGSTGQALRPLSAVSPVRVTRHTMVREAVVAKGLAVEEGQSREVTQFHCDACDIFTTCQELLESHYRGRKHIKRMAALAAAEQGLGPMPETLPRQPQAETPFYCELCNVYATGEDQLAMHFEGKKHQRHVSLREVQQGGAVLLPRGTSAASSSSGGAAAPPKSLSGMELRCELCDIVAPSPQHFEFHIRGQKHLRKEKQRRQMAEQQLQEAEQAQLAGSPRAVPAEPLSQASDSAVEQEPNPFSNTAAEAPDAAVQPSLEQAAERAVGKEVGLAASAPAQPQLRRVLSGKPPLPPSRSSLELQGPRSSKSNVLSVSSASDAAGKGDDGAEASVSDSSAVPGLIPEEGAEASSSLESDAGLSRTLSSIPPLQASGGSVSIAGLHFCPVCGIIATSEANLQDHIGGRRHARRLQYISQQGNWGDGSRNSTSSGELQFTLTRQPSGNIYDNFPCVRVGDYNLPSSMDLRHYLEEVQEAGRQGSGSSLEGSQSENSTPSSTPKAYASSASSHLTARDAFRCELCNVTATSQANLHAHFEGSLHKKRMQQQPSRTPSGSLGVPPPRPPAEPYPHHMLLHPQQRHHQQQALLQEHHEQQRMHGMGVGQSMHSVHSAAALYGSPSPHPMVHMGLASQSPPPLPSAVDMYMAHFYPPQYYHMAPHGQPGMAAYMAPTGWWGGAPPPQPGHVVGLPYRTPMQPFDANAMSMNAPLPHKRI</sequence>
<evidence type="ECO:0000256" key="1">
    <source>
        <dbReference type="ARBA" id="ARBA00004123"/>
    </source>
</evidence>
<keyword evidence="4" id="KW-0862">Zinc</keyword>
<feature type="domain" description="Matrin-type" evidence="7">
    <location>
        <begin position="154"/>
        <end position="184"/>
    </location>
</feature>
<keyword evidence="5" id="KW-0539">Nucleus</keyword>
<dbReference type="InterPro" id="IPR013087">
    <property type="entry name" value="Znf_C2H2_type"/>
</dbReference>
<keyword evidence="3" id="KW-0863">Zinc-finger</keyword>